<dbReference type="KEGG" id="sio:DW64_02210"/>
<dbReference type="Pfam" id="PF01501">
    <property type="entry name" value="Glyco_transf_8"/>
    <property type="match status" value="1"/>
</dbReference>
<dbReference type="PANTHER" id="PTHR13778:SF47">
    <property type="entry name" value="LIPOPOLYSACCHARIDE 1,3-GALACTOSYLTRANSFERASE"/>
    <property type="match status" value="1"/>
</dbReference>
<keyword evidence="1" id="KW-0328">Glycosyltransferase</keyword>
<evidence type="ECO:0000256" key="2">
    <source>
        <dbReference type="ARBA" id="ARBA00022679"/>
    </source>
</evidence>
<dbReference type="InterPro" id="IPR050748">
    <property type="entry name" value="Glycosyltrans_8_dom-fam"/>
</dbReference>
<accession>A0A3L8GMB9</accession>
<dbReference type="EMBL" id="CP007586">
    <property type="protein sequence ID" value="AHY15299.1"/>
    <property type="molecule type" value="Genomic_DNA"/>
</dbReference>
<dbReference type="EMBL" id="QLQD01000027">
    <property type="protein sequence ID" value="RLU58235.1"/>
    <property type="molecule type" value="Genomic_DNA"/>
</dbReference>
<name>A0A3L8GMB9_STRIN</name>
<keyword evidence="2 5" id="KW-0808">Transferase</keyword>
<keyword evidence="3" id="KW-0479">Metal-binding</keyword>
<proteinExistence type="predicted"/>
<protein>
    <submittedName>
        <fullName evidence="5">Family 8 glycosyl transferase</fullName>
    </submittedName>
</protein>
<reference evidence="4 6" key="1">
    <citation type="journal article" date="2014" name="Genome Announc.">
        <title>Complete Genome Sequence of a Virulent Strain, Streptococcus iniae ISET0901, Isolated from Diseased Tilapia.</title>
        <authorList>
            <person name="Pridgeon J.W."/>
            <person name="Zhang D."/>
            <person name="Zhang L."/>
        </authorList>
    </citation>
    <scope>NUCLEOTIDE SEQUENCE [LARGE SCALE GENOMIC DNA]</scope>
    <source>
        <strain evidence="4 6">ISET0901</strain>
    </source>
</reference>
<dbReference type="AlphaFoldDB" id="A0A3L8GMB9"/>
<dbReference type="OrthoDB" id="796510at2"/>
<dbReference type="PANTHER" id="PTHR13778">
    <property type="entry name" value="GLYCOSYLTRANSFERASE 8 DOMAIN-CONTAINING PROTEIN"/>
    <property type="match status" value="1"/>
</dbReference>
<evidence type="ECO:0000313" key="4">
    <source>
        <dbReference type="EMBL" id="AHY15299.1"/>
    </source>
</evidence>
<reference evidence="5 7" key="2">
    <citation type="submission" date="2018-06" db="EMBL/GenBank/DDBJ databases">
        <title>Mutators as drivers of adaptation in pathogenic bacteria and a risk factor for host jumps and vaccine escape.</title>
        <authorList>
            <person name="Barnes A.C."/>
            <person name="Silayeva O."/>
        </authorList>
    </citation>
    <scope>NUCLEOTIDE SEQUENCE [LARGE SCALE GENOMIC DNA]</scope>
    <source>
        <strain evidence="5 7">QMA0445</strain>
    </source>
</reference>
<evidence type="ECO:0000313" key="5">
    <source>
        <dbReference type="EMBL" id="RLU58235.1"/>
    </source>
</evidence>
<dbReference type="SUPFAM" id="SSF53448">
    <property type="entry name" value="Nucleotide-diphospho-sugar transferases"/>
    <property type="match status" value="1"/>
</dbReference>
<organism evidence="5 7">
    <name type="scientific">Streptococcus iniae</name>
    <name type="common">Streptococcus shiloi</name>
    <dbReference type="NCBI Taxonomy" id="1346"/>
    <lineage>
        <taxon>Bacteria</taxon>
        <taxon>Bacillati</taxon>
        <taxon>Bacillota</taxon>
        <taxon>Bacilli</taxon>
        <taxon>Lactobacillales</taxon>
        <taxon>Streptococcaceae</taxon>
        <taxon>Streptococcus</taxon>
    </lineage>
</organism>
<dbReference type="GO" id="GO:0046872">
    <property type="term" value="F:metal ion binding"/>
    <property type="evidence" value="ECO:0007669"/>
    <property type="project" value="UniProtKB-KW"/>
</dbReference>
<sequence length="401" mass="46267">MQENYYPVVLAGDYGYIRQIETTLKSLCYHNKHVKVYIFNQDIPLEWFIMVRKHLNQMGCELVDIKLLDEQLDKKWTAGFPHINYMAFARYFISEKLEEDRVLYLDSDIIVTADITHLFDLDVREYYGAAVKALHGMTGIFNSGVILVNNEKWKKDGIFDCLIETTIREWQSVPEGDQSILNIVFAGQWLQLSNTYNFPIGYDYGASLKREFGVFDLPIEPLPTILHYISPDKPWNTFSSGRLRQVWWDYCALEWSEIVTHIGENPIKQCKPKFSSFTVTNSQELEEIEALIHCLPDCQFHIAAYTAMGPALLQLGQYPNVVLHPKIMYQTVEQLSREVDIYFDINHGEAFKDVLEMAVKANTPIIGFSYMSHVLPDEAMILAEGPDEMVAEVKKQTAFKS</sequence>
<dbReference type="STRING" id="1346.BMF34_02365"/>
<evidence type="ECO:0000256" key="1">
    <source>
        <dbReference type="ARBA" id="ARBA00022676"/>
    </source>
</evidence>
<evidence type="ECO:0000256" key="3">
    <source>
        <dbReference type="ARBA" id="ARBA00022723"/>
    </source>
</evidence>
<dbReference type="Proteomes" id="UP000269148">
    <property type="component" value="Unassembled WGS sequence"/>
</dbReference>
<evidence type="ECO:0000313" key="6">
    <source>
        <dbReference type="Proteomes" id="UP000025245"/>
    </source>
</evidence>
<dbReference type="CDD" id="cd04194">
    <property type="entry name" value="GT8_A4GalT_like"/>
    <property type="match status" value="1"/>
</dbReference>
<dbReference type="InterPro" id="IPR002495">
    <property type="entry name" value="Glyco_trans_8"/>
</dbReference>
<dbReference type="GO" id="GO:0016757">
    <property type="term" value="F:glycosyltransferase activity"/>
    <property type="evidence" value="ECO:0007669"/>
    <property type="project" value="UniProtKB-KW"/>
</dbReference>
<dbReference type="KEGG" id="siq:DQ08_02225"/>
<dbReference type="KEGG" id="siz:SI82_02480"/>
<keyword evidence="6" id="KW-1185">Reference proteome</keyword>
<dbReference type="RefSeq" id="WP_003100877.1">
    <property type="nucleotide sequence ID" value="NZ_CP010783.1"/>
</dbReference>
<dbReference type="SMR" id="A0A3L8GMB9"/>
<dbReference type="InterPro" id="IPR029044">
    <property type="entry name" value="Nucleotide-diphossugar_trans"/>
</dbReference>
<dbReference type="GeneID" id="35765556"/>
<dbReference type="Gene3D" id="3.90.550.10">
    <property type="entry name" value="Spore Coat Polysaccharide Biosynthesis Protein SpsA, Chain A"/>
    <property type="match status" value="1"/>
</dbReference>
<gene>
    <name evidence="5" type="ORF">DIY07_02415</name>
    <name evidence="4" type="ORF">DQ08_02225</name>
</gene>
<evidence type="ECO:0000313" key="7">
    <source>
        <dbReference type="Proteomes" id="UP000269148"/>
    </source>
</evidence>
<dbReference type="Proteomes" id="UP000025245">
    <property type="component" value="Chromosome"/>
</dbReference>